<accession>A0ACD4D127</accession>
<proteinExistence type="predicted"/>
<gene>
    <name evidence="1" type="ORF">N8E88_23610</name>
</gene>
<name>A0ACD4D127_9HYPH</name>
<evidence type="ECO:0000313" key="2">
    <source>
        <dbReference type="Proteomes" id="UP001061991"/>
    </source>
</evidence>
<keyword evidence="2" id="KW-1185">Reference proteome</keyword>
<sequence length="357" mass="39107">MHIGISIAPFGHHPAAWREKSEDAIHFNALAAQVKKAEEGGLDFAFFADRLGQRPLNDLSPQAVPFEPTTLVAALATVVRRIGLITTAATAQHEPYNLARRFASLDTISKGRAGWNVVVSPGATARNQEYLEVVNGLWDSWEDDAFVYDKASGRFFLPEKMHLLDHKGEYFTVRGPLNVNRSPQGKPVVSHVLTADTAEFAALSAELVFIDPASLDEARALVSDFTQRLLRHGRKRSEVRILANVIPFIGATKSDAQQLHDRLDALSSDGERPGGLEVIGTPLDIADALQAWSGIVDGFTVLPPVTPEGVDAFVDHVVPELRKRGLFRNSYKGSTLREHLGMHRPHHPASQTAEQTS</sequence>
<dbReference type="Proteomes" id="UP001061991">
    <property type="component" value="Chromosome"/>
</dbReference>
<dbReference type="EMBL" id="CP104973">
    <property type="protein sequence ID" value="UXN59547.1"/>
    <property type="molecule type" value="Genomic_DNA"/>
</dbReference>
<protein>
    <submittedName>
        <fullName evidence="1">LLM class flavin-dependent oxidoreductase</fullName>
    </submittedName>
</protein>
<evidence type="ECO:0000313" key="1">
    <source>
        <dbReference type="EMBL" id="UXN59547.1"/>
    </source>
</evidence>
<organism evidence="1 2">
    <name type="scientific">Phyllobacterium zundukense</name>
    <dbReference type="NCBI Taxonomy" id="1867719"/>
    <lineage>
        <taxon>Bacteria</taxon>
        <taxon>Pseudomonadati</taxon>
        <taxon>Pseudomonadota</taxon>
        <taxon>Alphaproteobacteria</taxon>
        <taxon>Hyphomicrobiales</taxon>
        <taxon>Phyllobacteriaceae</taxon>
        <taxon>Phyllobacterium</taxon>
    </lineage>
</organism>
<reference evidence="1" key="1">
    <citation type="submission" date="2022-09" db="EMBL/GenBank/DDBJ databases">
        <title>Interaction between co-microsymbionts with complementary sets of symbiotic genes in legume-rhizobium systems.</title>
        <authorList>
            <person name="Safronova V."/>
            <person name="Sazanova A."/>
            <person name="Afonin A."/>
            <person name="Chirak E."/>
        </authorList>
    </citation>
    <scope>NUCLEOTIDE SEQUENCE</scope>
    <source>
        <strain evidence="1">A18/3m</strain>
    </source>
</reference>